<accession>A0AAD8U4L5</accession>
<name>A0AAD8U4L5_GLOAC</name>
<dbReference type="PANTHER" id="PTHR37577:SF1">
    <property type="entry name" value="INTEGRAL MEMBRANE PROTEIN"/>
    <property type="match status" value="1"/>
</dbReference>
<dbReference type="EMBL" id="JAHMHS010000283">
    <property type="protein sequence ID" value="KAK1703431.1"/>
    <property type="molecule type" value="Genomic_DNA"/>
</dbReference>
<keyword evidence="1" id="KW-0812">Transmembrane</keyword>
<feature type="transmembrane region" description="Helical" evidence="1">
    <location>
        <begin position="71"/>
        <end position="100"/>
    </location>
</feature>
<feature type="transmembrane region" description="Helical" evidence="1">
    <location>
        <begin position="394"/>
        <end position="414"/>
    </location>
</feature>
<dbReference type="RefSeq" id="XP_060357287.1">
    <property type="nucleotide sequence ID" value="XM_060509791.1"/>
</dbReference>
<dbReference type="PANTHER" id="PTHR37577">
    <property type="entry name" value="INTEGRAL MEMBRANE PROTEIN"/>
    <property type="match status" value="1"/>
</dbReference>
<feature type="transmembrane region" description="Helical" evidence="1">
    <location>
        <begin position="343"/>
        <end position="366"/>
    </location>
</feature>
<gene>
    <name evidence="2" type="ORF">BDZ83DRAFT_644919</name>
</gene>
<dbReference type="InterPro" id="IPR053018">
    <property type="entry name" value="Elsinochrome_Biosynth-Asso"/>
</dbReference>
<sequence>MTFEVYLYFQVYCLGGRNTSQWTIMGASISIAQCKSHYNTTVDCSVTPDGSGGFQTIAGYGRGEVPPEPDIAGIGIVSVFIAVASFAFAIGVFDVTWTMVKHCSRKHQRIKTSGFQRPRWASKFSRSKFFQALVISCSDQQVFTGGAYLVTIRFWAGCSITAYHYNIVANMLLITCATHLMSVVISKNYFERFFLACLRVCFITAVFAMTGLLLSNQNASNDLPFPTKVPPSNETESLLFYHAVCFQTGEDSIEQLKHLLLDSVRNGTAAEKALFQSTPGNYIQGWNLYLVILIWYGVSILAELGRCCYRSRRKHREAAENNGWRKHDNYFIKIFSGVGKISYGVYLIGGIGICGTTVVMSSLYIMSLRRWVKTSRWLELKEGGQSEEDDATSFGQLVPIILVGLTAFTFLSILSEMCAEGRKSCQTKDGYSSVTQHRKGSGRL</sequence>
<evidence type="ECO:0000256" key="1">
    <source>
        <dbReference type="SAM" id="Phobius"/>
    </source>
</evidence>
<comment type="caution">
    <text evidence="2">The sequence shown here is derived from an EMBL/GenBank/DDBJ whole genome shotgun (WGS) entry which is preliminary data.</text>
</comment>
<dbReference type="Proteomes" id="UP001244207">
    <property type="component" value="Unassembled WGS sequence"/>
</dbReference>
<reference evidence="2" key="1">
    <citation type="submission" date="2021-12" db="EMBL/GenBank/DDBJ databases">
        <title>Comparative genomics, transcriptomics and evolutionary studies reveal genomic signatures of adaptation to plant cell wall in hemibiotrophic fungi.</title>
        <authorList>
            <consortium name="DOE Joint Genome Institute"/>
            <person name="Baroncelli R."/>
            <person name="Diaz J.F."/>
            <person name="Benocci T."/>
            <person name="Peng M."/>
            <person name="Battaglia E."/>
            <person name="Haridas S."/>
            <person name="Andreopoulos W."/>
            <person name="Labutti K."/>
            <person name="Pangilinan J."/>
            <person name="Floch G.L."/>
            <person name="Makela M.R."/>
            <person name="Henrissat B."/>
            <person name="Grigoriev I.V."/>
            <person name="Crouch J.A."/>
            <person name="De Vries R.P."/>
            <person name="Sukno S.A."/>
            <person name="Thon M.R."/>
        </authorList>
    </citation>
    <scope>NUCLEOTIDE SEQUENCE</scope>
    <source>
        <strain evidence="2">CBS 112980</strain>
    </source>
</reference>
<keyword evidence="3" id="KW-1185">Reference proteome</keyword>
<feature type="transmembrane region" description="Helical" evidence="1">
    <location>
        <begin position="129"/>
        <end position="156"/>
    </location>
</feature>
<keyword evidence="1" id="KW-1133">Transmembrane helix</keyword>
<feature type="transmembrane region" description="Helical" evidence="1">
    <location>
        <begin position="286"/>
        <end position="304"/>
    </location>
</feature>
<dbReference type="AlphaFoldDB" id="A0AAD8U4L5"/>
<proteinExistence type="predicted"/>
<organism evidence="2 3">
    <name type="scientific">Glomerella acutata</name>
    <name type="common">Colletotrichum acutatum</name>
    <dbReference type="NCBI Taxonomy" id="27357"/>
    <lineage>
        <taxon>Eukaryota</taxon>
        <taxon>Fungi</taxon>
        <taxon>Dikarya</taxon>
        <taxon>Ascomycota</taxon>
        <taxon>Pezizomycotina</taxon>
        <taxon>Sordariomycetes</taxon>
        <taxon>Hypocreomycetidae</taxon>
        <taxon>Glomerellales</taxon>
        <taxon>Glomerellaceae</taxon>
        <taxon>Colletotrichum</taxon>
        <taxon>Colletotrichum acutatum species complex</taxon>
    </lineage>
</organism>
<evidence type="ECO:0000313" key="2">
    <source>
        <dbReference type="EMBL" id="KAK1703431.1"/>
    </source>
</evidence>
<feature type="transmembrane region" description="Helical" evidence="1">
    <location>
        <begin position="162"/>
        <end position="181"/>
    </location>
</feature>
<evidence type="ECO:0000313" key="3">
    <source>
        <dbReference type="Proteomes" id="UP001244207"/>
    </source>
</evidence>
<protein>
    <submittedName>
        <fullName evidence="2">Uncharacterized protein</fullName>
    </submittedName>
</protein>
<dbReference type="GeneID" id="85393690"/>
<feature type="transmembrane region" description="Helical" evidence="1">
    <location>
        <begin position="193"/>
        <end position="214"/>
    </location>
</feature>
<keyword evidence="1" id="KW-0472">Membrane</keyword>